<organism evidence="1 2">
    <name type="scientific">Salirhabdus euzebyi</name>
    <dbReference type="NCBI Taxonomy" id="394506"/>
    <lineage>
        <taxon>Bacteria</taxon>
        <taxon>Bacillati</taxon>
        <taxon>Bacillota</taxon>
        <taxon>Bacilli</taxon>
        <taxon>Bacillales</taxon>
        <taxon>Bacillaceae</taxon>
        <taxon>Salirhabdus</taxon>
    </lineage>
</organism>
<dbReference type="EMBL" id="JACHGH010000001">
    <property type="protein sequence ID" value="MBB6451594.1"/>
    <property type="molecule type" value="Genomic_DNA"/>
</dbReference>
<sequence length="229" mass="26619">MMFMMNIAEKQFATAKVKEISLHTWQALADDSHYAFVKALANYVQKTTPRPFPVGYAVNELSSLPAEDVEKLLEMLYKHIVEIGTEDQEETERVPTYSTGQMAQFFGVSITTINNWIRGGRITGIPEKKRNKHAQIPENATFYTVNWKPIKIKEVIESYHKQQETISPLPEEEELKEIRALLATFQEKYHGEYHETLGKKPVEKMTVEEKQDAFEWVQLLLELEDRQIE</sequence>
<keyword evidence="2" id="KW-1185">Reference proteome</keyword>
<dbReference type="AlphaFoldDB" id="A0A841PV46"/>
<comment type="caution">
    <text evidence="1">The sequence shown here is derived from an EMBL/GenBank/DDBJ whole genome shotgun (WGS) entry which is preliminary data.</text>
</comment>
<accession>A0A841PV46</accession>
<name>A0A841PV46_9BACI</name>
<protein>
    <submittedName>
        <fullName evidence="1">Transposase</fullName>
    </submittedName>
</protein>
<evidence type="ECO:0000313" key="1">
    <source>
        <dbReference type="EMBL" id="MBB6451594.1"/>
    </source>
</evidence>
<evidence type="ECO:0000313" key="2">
    <source>
        <dbReference type="Proteomes" id="UP000581688"/>
    </source>
</evidence>
<gene>
    <name evidence="1" type="ORF">HNQ94_000015</name>
</gene>
<proteinExistence type="predicted"/>
<dbReference type="RefSeq" id="WP_174496228.1">
    <property type="nucleotide sequence ID" value="NZ_CADDWK010000007.1"/>
</dbReference>
<reference evidence="1 2" key="1">
    <citation type="submission" date="2020-08" db="EMBL/GenBank/DDBJ databases">
        <title>Genomic Encyclopedia of Type Strains, Phase IV (KMG-IV): sequencing the most valuable type-strain genomes for metagenomic binning, comparative biology and taxonomic classification.</title>
        <authorList>
            <person name="Goeker M."/>
        </authorList>
    </citation>
    <scope>NUCLEOTIDE SEQUENCE [LARGE SCALE GENOMIC DNA]</scope>
    <source>
        <strain evidence="1 2">DSM 19612</strain>
    </source>
</reference>
<dbReference type="Proteomes" id="UP000581688">
    <property type="component" value="Unassembled WGS sequence"/>
</dbReference>